<evidence type="ECO:0000313" key="2">
    <source>
        <dbReference type="Proteomes" id="UP000008068"/>
    </source>
</evidence>
<dbReference type="HOGENOM" id="CLU_1604202_0_0_1"/>
<sequence>MGIFGGNFETVIPMVLGAAELRNQSLTPCQPKFVPEQIQGTIAVLLQARLCLLAFLARNRMLQHGLKARKEPARSSNQYTPNTTALLLKVQSLFPRPEAHVNRLVSLLVDKSMEQGQSIQILPAHIEMFHRIFETYPEPFQESKKNDLLLFLDHYFHHYIFKSYIF</sequence>
<dbReference type="EMBL" id="GL379864">
    <property type="protein sequence ID" value="EGT57680.1"/>
    <property type="molecule type" value="Genomic_DNA"/>
</dbReference>
<dbReference type="InParanoid" id="G0NCU1"/>
<proteinExistence type="predicted"/>
<name>G0NCU1_CAEBE</name>
<reference evidence="2" key="1">
    <citation type="submission" date="2011-07" db="EMBL/GenBank/DDBJ databases">
        <authorList>
            <consortium name="Caenorhabditis brenneri Sequencing and Analysis Consortium"/>
            <person name="Wilson R.K."/>
        </authorList>
    </citation>
    <scope>NUCLEOTIDE SEQUENCE [LARGE SCALE GENOMIC DNA]</scope>
    <source>
        <strain evidence="2">PB2801</strain>
    </source>
</reference>
<keyword evidence="2" id="KW-1185">Reference proteome</keyword>
<gene>
    <name evidence="1" type="ORF">CAEBREN_12141</name>
</gene>
<dbReference type="Proteomes" id="UP000008068">
    <property type="component" value="Unassembled WGS sequence"/>
</dbReference>
<protein>
    <submittedName>
        <fullName evidence="1">Uncharacterized protein</fullName>
    </submittedName>
</protein>
<organism evidence="2">
    <name type="scientific">Caenorhabditis brenneri</name>
    <name type="common">Nematode worm</name>
    <dbReference type="NCBI Taxonomy" id="135651"/>
    <lineage>
        <taxon>Eukaryota</taxon>
        <taxon>Metazoa</taxon>
        <taxon>Ecdysozoa</taxon>
        <taxon>Nematoda</taxon>
        <taxon>Chromadorea</taxon>
        <taxon>Rhabditida</taxon>
        <taxon>Rhabditina</taxon>
        <taxon>Rhabditomorpha</taxon>
        <taxon>Rhabditoidea</taxon>
        <taxon>Rhabditidae</taxon>
        <taxon>Peloderinae</taxon>
        <taxon>Caenorhabditis</taxon>
    </lineage>
</organism>
<evidence type="ECO:0000313" key="1">
    <source>
        <dbReference type="EMBL" id="EGT57680.1"/>
    </source>
</evidence>
<accession>G0NCU1</accession>
<dbReference type="AlphaFoldDB" id="G0NCU1"/>